<sequence length="240" mass="26822">MTDAVRVGHIDLSFHDAAAREVERILREHGHRIARSAAPHEEMFRRIGNGEVDMLVSAWLPASHGGYLASFEADIRKLTVLYEPYCLWGVPEYVPEDEVGEVADLLRGPAFERMERLIQGINPGAGISRFSAAIVEQYGLATAGYSFQTGTEDECFGRYVAAVSDRRWVVVPLWQPHWLHHRYRIRELREPRGLLGGTDAATLIVRKDAEGRIGAAALAELATLHLGNSRVSELDDLLQR</sequence>
<evidence type="ECO:0000313" key="3">
    <source>
        <dbReference type="Proteomes" id="UP000093925"/>
    </source>
</evidence>
<dbReference type="GO" id="GO:0043190">
    <property type="term" value="C:ATP-binding cassette (ABC) transporter complex"/>
    <property type="evidence" value="ECO:0007669"/>
    <property type="project" value="InterPro"/>
</dbReference>
<feature type="domain" description="ABC-type glycine betaine transport system substrate-binding" evidence="1">
    <location>
        <begin position="4"/>
        <end position="236"/>
    </location>
</feature>
<proteinExistence type="predicted"/>
<dbReference type="RefSeq" id="WP_065141493.1">
    <property type="nucleotide sequence ID" value="NZ_LZLM01000115.1"/>
</dbReference>
<dbReference type="Proteomes" id="UP000093925">
    <property type="component" value="Unassembled WGS sequence"/>
</dbReference>
<dbReference type="GO" id="GO:0022857">
    <property type="term" value="F:transmembrane transporter activity"/>
    <property type="evidence" value="ECO:0007669"/>
    <property type="project" value="InterPro"/>
</dbReference>
<accession>A0A1A3KDL3</accession>
<dbReference type="SUPFAM" id="SSF53850">
    <property type="entry name" value="Periplasmic binding protein-like II"/>
    <property type="match status" value="1"/>
</dbReference>
<dbReference type="AlphaFoldDB" id="A0A1A3KDL3"/>
<protein>
    <submittedName>
        <fullName evidence="2">Glycine/betaine ABC transporter substrate-binding protein</fullName>
    </submittedName>
</protein>
<dbReference type="Gene3D" id="3.40.190.100">
    <property type="entry name" value="Glycine betaine-binding periplasmic protein, domain 2"/>
    <property type="match status" value="1"/>
</dbReference>
<comment type="caution">
    <text evidence="2">The sequence shown here is derived from an EMBL/GenBank/DDBJ whole genome shotgun (WGS) entry which is preliminary data.</text>
</comment>
<dbReference type="Gene3D" id="3.10.105.10">
    <property type="entry name" value="Dipeptide-binding Protein, Domain 3"/>
    <property type="match status" value="1"/>
</dbReference>
<evidence type="ECO:0000313" key="2">
    <source>
        <dbReference type="EMBL" id="OBJ82106.1"/>
    </source>
</evidence>
<reference evidence="2 3" key="1">
    <citation type="submission" date="2016-06" db="EMBL/GenBank/DDBJ databases">
        <authorList>
            <person name="Kjaerup R.B."/>
            <person name="Dalgaard T.S."/>
            <person name="Juul-Madsen H.R."/>
        </authorList>
    </citation>
    <scope>NUCLEOTIDE SEQUENCE [LARGE SCALE GENOMIC DNA]</scope>
    <source>
        <strain evidence="2 3">1276495.2</strain>
    </source>
</reference>
<dbReference type="Pfam" id="PF04069">
    <property type="entry name" value="OpuAC"/>
    <property type="match status" value="1"/>
</dbReference>
<organism evidence="2 3">
    <name type="scientific">Mycobacterium asiaticum</name>
    <dbReference type="NCBI Taxonomy" id="1790"/>
    <lineage>
        <taxon>Bacteria</taxon>
        <taxon>Bacillati</taxon>
        <taxon>Actinomycetota</taxon>
        <taxon>Actinomycetes</taxon>
        <taxon>Mycobacteriales</taxon>
        <taxon>Mycobacteriaceae</taxon>
        <taxon>Mycobacterium</taxon>
    </lineage>
</organism>
<evidence type="ECO:0000259" key="1">
    <source>
        <dbReference type="Pfam" id="PF04069"/>
    </source>
</evidence>
<gene>
    <name evidence="2" type="ORF">A5640_22650</name>
</gene>
<dbReference type="EMBL" id="LZLM01000115">
    <property type="protein sequence ID" value="OBJ82106.1"/>
    <property type="molecule type" value="Genomic_DNA"/>
</dbReference>
<name>A0A1A3KDL3_MYCAS</name>
<dbReference type="InterPro" id="IPR007210">
    <property type="entry name" value="ABC_Gly_betaine_transp_sub-bd"/>
</dbReference>